<evidence type="ECO:0000259" key="3">
    <source>
        <dbReference type="Pfam" id="PF13649"/>
    </source>
</evidence>
<dbReference type="OrthoDB" id="9811589at2"/>
<accession>A0A0K9GW70</accession>
<dbReference type="STRING" id="1679170.AC625_16190"/>
<gene>
    <name evidence="4" type="ORF">AC625_16190</name>
</gene>
<dbReference type="PATRIC" id="fig|1679170.3.peg.3682"/>
<dbReference type="InterPro" id="IPR041698">
    <property type="entry name" value="Methyltransf_25"/>
</dbReference>
<dbReference type="PANTHER" id="PTHR43861">
    <property type="entry name" value="TRANS-ACONITATE 2-METHYLTRANSFERASE-RELATED"/>
    <property type="match status" value="1"/>
</dbReference>
<dbReference type="CDD" id="cd02440">
    <property type="entry name" value="AdoMet_MTases"/>
    <property type="match status" value="1"/>
</dbReference>
<dbReference type="GO" id="GO:0008168">
    <property type="term" value="F:methyltransferase activity"/>
    <property type="evidence" value="ECO:0007669"/>
    <property type="project" value="UniProtKB-KW"/>
</dbReference>
<dbReference type="SUPFAM" id="SSF53335">
    <property type="entry name" value="S-adenosyl-L-methionine-dependent methyltransferases"/>
    <property type="match status" value="1"/>
</dbReference>
<dbReference type="PANTHER" id="PTHR43861:SF1">
    <property type="entry name" value="TRANS-ACONITATE 2-METHYLTRANSFERASE"/>
    <property type="match status" value="1"/>
</dbReference>
<evidence type="ECO:0000256" key="2">
    <source>
        <dbReference type="ARBA" id="ARBA00022679"/>
    </source>
</evidence>
<dbReference type="InterPro" id="IPR029063">
    <property type="entry name" value="SAM-dependent_MTases_sf"/>
</dbReference>
<dbReference type="Gene3D" id="2.20.25.110">
    <property type="entry name" value="S-adenosyl-L-methionine-dependent methyltransferases"/>
    <property type="match status" value="1"/>
</dbReference>
<comment type="caution">
    <text evidence="4">The sequence shown here is derived from an EMBL/GenBank/DDBJ whole genome shotgun (WGS) entry which is preliminary data.</text>
</comment>
<name>A0A0K9GW70_9BACI</name>
<dbReference type="Proteomes" id="UP000037146">
    <property type="component" value="Unassembled WGS sequence"/>
</dbReference>
<sequence length="248" mass="28764">MSYERFAYVYDELMKDAPYEKWLELLLAKMTQYGASGKNVLDLACGTGEFTVELAKLGFHVAGVDLSEEMLAIANEKAALLGRSIPFYQQNMAQLEGLGVYDCVTLFCDSLNYLREEADVQKTFDSVHAHLKQDGLFLFDIHSTYKMEHVFQNQTFAISDEEVSYIWECYAGEEPYSVEHDLSFFVRDPENGLYDRFDEYHYQRTYPVSFYQEKLAECGFEVLELLSDLENEPIHDQTERILFVAKKK</sequence>
<evidence type="ECO:0000256" key="1">
    <source>
        <dbReference type="ARBA" id="ARBA00022603"/>
    </source>
</evidence>
<evidence type="ECO:0000313" key="4">
    <source>
        <dbReference type="EMBL" id="KMY50871.1"/>
    </source>
</evidence>
<dbReference type="Gene3D" id="3.40.50.150">
    <property type="entry name" value="Vaccinia Virus protein VP39"/>
    <property type="match status" value="1"/>
</dbReference>
<dbReference type="EMBL" id="LFZW01000001">
    <property type="protein sequence ID" value="KMY50871.1"/>
    <property type="molecule type" value="Genomic_DNA"/>
</dbReference>
<dbReference type="AlphaFoldDB" id="A0A0K9GW70"/>
<evidence type="ECO:0000313" key="5">
    <source>
        <dbReference type="Proteomes" id="UP000037146"/>
    </source>
</evidence>
<dbReference type="RefSeq" id="WP_049682221.1">
    <property type="nucleotide sequence ID" value="NZ_LFZW01000001.1"/>
</dbReference>
<keyword evidence="5" id="KW-1185">Reference proteome</keyword>
<keyword evidence="1 4" id="KW-0489">Methyltransferase</keyword>
<dbReference type="Pfam" id="PF13649">
    <property type="entry name" value="Methyltransf_25"/>
    <property type="match status" value="1"/>
</dbReference>
<protein>
    <submittedName>
        <fullName evidence="4">Methyltransferase</fullName>
    </submittedName>
</protein>
<proteinExistence type="predicted"/>
<organism evidence="4 5">
    <name type="scientific">Peribacillus loiseleuriae</name>
    <dbReference type="NCBI Taxonomy" id="1679170"/>
    <lineage>
        <taxon>Bacteria</taxon>
        <taxon>Bacillati</taxon>
        <taxon>Bacillota</taxon>
        <taxon>Bacilli</taxon>
        <taxon>Bacillales</taxon>
        <taxon>Bacillaceae</taxon>
        <taxon>Peribacillus</taxon>
    </lineage>
</organism>
<dbReference type="GO" id="GO:0032259">
    <property type="term" value="P:methylation"/>
    <property type="evidence" value="ECO:0007669"/>
    <property type="project" value="UniProtKB-KW"/>
</dbReference>
<reference evidence="5" key="1">
    <citation type="submission" date="2015-07" db="EMBL/GenBank/DDBJ databases">
        <title>Genome sequencing project for genomic taxonomy and phylogenomics of Bacillus-like bacteria.</title>
        <authorList>
            <person name="Liu B."/>
            <person name="Wang J."/>
            <person name="Zhu Y."/>
            <person name="Liu G."/>
            <person name="Chen Q."/>
            <person name="Chen Z."/>
            <person name="Lan J."/>
            <person name="Che J."/>
            <person name="Ge C."/>
            <person name="Shi H."/>
            <person name="Pan Z."/>
            <person name="Liu X."/>
        </authorList>
    </citation>
    <scope>NUCLEOTIDE SEQUENCE [LARGE SCALE GENOMIC DNA]</scope>
    <source>
        <strain evidence="5">FJAT-27997</strain>
    </source>
</reference>
<feature type="domain" description="Methyltransferase" evidence="3">
    <location>
        <begin position="40"/>
        <end position="135"/>
    </location>
</feature>
<keyword evidence="2 4" id="KW-0808">Transferase</keyword>